<evidence type="ECO:0000256" key="1">
    <source>
        <dbReference type="SAM" id="Phobius"/>
    </source>
</evidence>
<dbReference type="InParanoid" id="A0A0L0HKI5"/>
<sequence>MTVLTGVIGIIIVIFTLQDVILTTLSIRTSGPITKVLIRAIGELRHLVRTTARSQWFAHHVMRFLGLLSLIMTIVVWFALIWTGFTFLFSWLDDAVISDSDGRPADIGELIYYTGFCLFTVGMGDLRPNPKYKIFEILTTVCSGVGYLLVSVASTYVFMAVQAAAASRVFGSKLSWMGGTPNDILICSWNGESFDGLENLLSGQVRRLCHEAQKHKVFPVLFNNHNLEIMSFAPPRIAALDETLTILFWAIPPEMRPDHLTLASIRNGVTLYLEAFNRHHAVRNNVMPPPLPDLDELRRCGIPVKSNEEFAEIMRQNQALTLRRIKLKALVESTGREWADVLHWKIDLIAGLKGELGSGAMVKAMTDDEAFVETVREEEEEEAESPV</sequence>
<keyword evidence="1" id="KW-1133">Transmembrane helix</keyword>
<dbReference type="EMBL" id="KQ257454">
    <property type="protein sequence ID" value="KND01597.1"/>
    <property type="molecule type" value="Genomic_DNA"/>
</dbReference>
<dbReference type="VEuPathDB" id="FungiDB:SPPG_03395"/>
<name>A0A0L0HKI5_SPIPD</name>
<proteinExistence type="predicted"/>
<dbReference type="InterPro" id="IPR013099">
    <property type="entry name" value="K_chnl_dom"/>
</dbReference>
<keyword evidence="4" id="KW-1185">Reference proteome</keyword>
<dbReference type="SUPFAM" id="SSF81324">
    <property type="entry name" value="Voltage-gated potassium channels"/>
    <property type="match status" value="1"/>
</dbReference>
<reference evidence="3 4" key="1">
    <citation type="submission" date="2009-08" db="EMBL/GenBank/DDBJ databases">
        <title>The Genome Sequence of Spizellomyces punctatus strain DAOM BR117.</title>
        <authorList>
            <consortium name="The Broad Institute Genome Sequencing Platform"/>
            <person name="Russ C."/>
            <person name="Cuomo C."/>
            <person name="Shea T."/>
            <person name="Young S.K."/>
            <person name="Zeng Q."/>
            <person name="Koehrsen M."/>
            <person name="Haas B."/>
            <person name="Borodovsky M."/>
            <person name="Guigo R."/>
            <person name="Alvarado L."/>
            <person name="Berlin A."/>
            <person name="Bochicchio J."/>
            <person name="Borenstein D."/>
            <person name="Chapman S."/>
            <person name="Chen Z."/>
            <person name="Engels R."/>
            <person name="Freedman E."/>
            <person name="Gellesch M."/>
            <person name="Goldberg J."/>
            <person name="Griggs A."/>
            <person name="Gujja S."/>
            <person name="Heiman D."/>
            <person name="Hepburn T."/>
            <person name="Howarth C."/>
            <person name="Jen D."/>
            <person name="Larson L."/>
            <person name="Lewis B."/>
            <person name="Mehta T."/>
            <person name="Park D."/>
            <person name="Pearson M."/>
            <person name="Roberts A."/>
            <person name="Saif S."/>
            <person name="Shenoy N."/>
            <person name="Sisk P."/>
            <person name="Stolte C."/>
            <person name="Sykes S."/>
            <person name="Thomson T."/>
            <person name="Walk T."/>
            <person name="White J."/>
            <person name="Yandava C."/>
            <person name="Burger G."/>
            <person name="Gray M.W."/>
            <person name="Holland P.W.H."/>
            <person name="King N."/>
            <person name="Lang F.B.F."/>
            <person name="Roger A.J."/>
            <person name="Ruiz-Trillo I."/>
            <person name="Lander E."/>
            <person name="Nusbaum C."/>
        </authorList>
    </citation>
    <scope>NUCLEOTIDE SEQUENCE [LARGE SCALE GENOMIC DNA]</scope>
    <source>
        <strain evidence="3 4">DAOM BR117</strain>
    </source>
</reference>
<feature type="transmembrane region" description="Helical" evidence="1">
    <location>
        <begin position="138"/>
        <end position="159"/>
    </location>
</feature>
<dbReference type="Proteomes" id="UP000053201">
    <property type="component" value="Unassembled WGS sequence"/>
</dbReference>
<dbReference type="AlphaFoldDB" id="A0A0L0HKI5"/>
<protein>
    <recommendedName>
        <fullName evidence="2">Potassium channel domain-containing protein</fullName>
    </recommendedName>
</protein>
<feature type="transmembrane region" description="Helical" evidence="1">
    <location>
        <begin position="110"/>
        <end position="126"/>
    </location>
</feature>
<feature type="transmembrane region" description="Helical" evidence="1">
    <location>
        <begin position="6"/>
        <end position="27"/>
    </location>
</feature>
<evidence type="ECO:0000313" key="4">
    <source>
        <dbReference type="Proteomes" id="UP000053201"/>
    </source>
</evidence>
<keyword evidence="1" id="KW-0472">Membrane</keyword>
<organism evidence="3 4">
    <name type="scientific">Spizellomyces punctatus (strain DAOM BR117)</name>
    <dbReference type="NCBI Taxonomy" id="645134"/>
    <lineage>
        <taxon>Eukaryota</taxon>
        <taxon>Fungi</taxon>
        <taxon>Fungi incertae sedis</taxon>
        <taxon>Chytridiomycota</taxon>
        <taxon>Chytridiomycota incertae sedis</taxon>
        <taxon>Chytridiomycetes</taxon>
        <taxon>Spizellomycetales</taxon>
        <taxon>Spizellomycetaceae</taxon>
        <taxon>Spizellomyces</taxon>
    </lineage>
</organism>
<keyword evidence="1" id="KW-0812">Transmembrane</keyword>
<feature type="transmembrane region" description="Helical" evidence="1">
    <location>
        <begin position="64"/>
        <end position="90"/>
    </location>
</feature>
<evidence type="ECO:0000313" key="3">
    <source>
        <dbReference type="EMBL" id="KND01597.1"/>
    </source>
</evidence>
<dbReference type="GeneID" id="27686915"/>
<evidence type="ECO:0000259" key="2">
    <source>
        <dbReference type="Pfam" id="PF07885"/>
    </source>
</evidence>
<dbReference type="Gene3D" id="1.10.287.70">
    <property type="match status" value="1"/>
</dbReference>
<feature type="domain" description="Potassium channel" evidence="2">
    <location>
        <begin position="81"/>
        <end position="155"/>
    </location>
</feature>
<accession>A0A0L0HKI5</accession>
<dbReference type="OrthoDB" id="2121355at2759"/>
<dbReference type="RefSeq" id="XP_016609636.1">
    <property type="nucleotide sequence ID" value="XM_016751664.1"/>
</dbReference>
<dbReference type="Pfam" id="PF07885">
    <property type="entry name" value="Ion_trans_2"/>
    <property type="match status" value="1"/>
</dbReference>
<gene>
    <name evidence="3" type="ORF">SPPG_03395</name>
</gene>